<dbReference type="EMBL" id="QXDL01000159">
    <property type="protein sequence ID" value="RIH81628.1"/>
    <property type="molecule type" value="Genomic_DNA"/>
</dbReference>
<protein>
    <submittedName>
        <fullName evidence="1">Type I phosphodiesterase / nucleotide pyrophosphatase</fullName>
    </submittedName>
</protein>
<sequence>MAYWPGYDAVCHRYGPQSPQAADEAAAVDGMFSRLLRKLPRDGKTLLVLSADHGQHELDAAQALYPQQDARLMELLADAPAGEVRARYFRTERLRELTEHLEPLAQCLPSAQAWERGLFGGPPALEPFRARTGDLIAVPRGKRSFRWLWHPTASPGPDGGSHGGWSAEEMLVPVIAVRV</sequence>
<name>A0A399ECG4_9DEIN</name>
<comment type="caution">
    <text evidence="1">The sequence shown here is derived from an EMBL/GenBank/DDBJ whole genome shotgun (WGS) entry which is preliminary data.</text>
</comment>
<dbReference type="Proteomes" id="UP000265715">
    <property type="component" value="Unassembled WGS sequence"/>
</dbReference>
<reference evidence="1 2" key="1">
    <citation type="submission" date="2018-08" db="EMBL/GenBank/DDBJ databases">
        <title>Meiothermus terrae DSM 26712 genome sequencing project.</title>
        <authorList>
            <person name="Da Costa M.S."/>
            <person name="Albuquerque L."/>
            <person name="Raposo P."/>
            <person name="Froufe H.J.C."/>
            <person name="Barroso C.S."/>
            <person name="Egas C."/>
        </authorList>
    </citation>
    <scope>NUCLEOTIDE SEQUENCE [LARGE SCALE GENOMIC DNA]</scope>
    <source>
        <strain evidence="1 2">DSM 26712</strain>
    </source>
</reference>
<dbReference type="Gene3D" id="3.40.720.10">
    <property type="entry name" value="Alkaline Phosphatase, subunit A"/>
    <property type="match status" value="1"/>
</dbReference>
<organism evidence="1 2">
    <name type="scientific">Calidithermus terrae</name>
    <dbReference type="NCBI Taxonomy" id="1408545"/>
    <lineage>
        <taxon>Bacteria</taxon>
        <taxon>Thermotogati</taxon>
        <taxon>Deinococcota</taxon>
        <taxon>Deinococci</taxon>
        <taxon>Thermales</taxon>
        <taxon>Thermaceae</taxon>
        <taxon>Calidithermus</taxon>
    </lineage>
</organism>
<evidence type="ECO:0000313" key="2">
    <source>
        <dbReference type="Proteomes" id="UP000265715"/>
    </source>
</evidence>
<dbReference type="SUPFAM" id="SSF53649">
    <property type="entry name" value="Alkaline phosphatase-like"/>
    <property type="match status" value="1"/>
</dbReference>
<keyword evidence="2" id="KW-1185">Reference proteome</keyword>
<proteinExistence type="predicted"/>
<dbReference type="InterPro" id="IPR017850">
    <property type="entry name" value="Alkaline_phosphatase_core_sf"/>
</dbReference>
<dbReference type="InterPro" id="IPR002591">
    <property type="entry name" value="Phosphodiest/P_Trfase"/>
</dbReference>
<gene>
    <name evidence="1" type="ORF">Mterra_03043</name>
</gene>
<dbReference type="Pfam" id="PF01663">
    <property type="entry name" value="Phosphodiest"/>
    <property type="match status" value="1"/>
</dbReference>
<accession>A0A399ECG4</accession>
<dbReference type="AlphaFoldDB" id="A0A399ECG4"/>
<evidence type="ECO:0000313" key="1">
    <source>
        <dbReference type="EMBL" id="RIH81628.1"/>
    </source>
</evidence>